<keyword evidence="2" id="KW-1185">Reference proteome</keyword>
<protein>
    <submittedName>
        <fullName evidence="1">Uncharacterized protein</fullName>
    </submittedName>
</protein>
<name>A0ABS4IY73_9BACL</name>
<evidence type="ECO:0000313" key="1">
    <source>
        <dbReference type="EMBL" id="MBP1992522.1"/>
    </source>
</evidence>
<proteinExistence type="predicted"/>
<evidence type="ECO:0000313" key="2">
    <source>
        <dbReference type="Proteomes" id="UP001519287"/>
    </source>
</evidence>
<dbReference type="EMBL" id="JAGGLB010000014">
    <property type="protein sequence ID" value="MBP1992522.1"/>
    <property type="molecule type" value="Genomic_DNA"/>
</dbReference>
<dbReference type="RefSeq" id="WP_209973610.1">
    <property type="nucleotide sequence ID" value="NZ_JAGGLB010000014.1"/>
</dbReference>
<accession>A0ABS4IY73</accession>
<sequence length="64" mass="7403">MNRHDKKRKDDLISALEKARQKAELTKLYLNRHNSTFEDMTELTQAIHSIDTALFHLGVVEPAL</sequence>
<gene>
    <name evidence="1" type="ORF">J2Z66_004131</name>
</gene>
<reference evidence="1 2" key="1">
    <citation type="submission" date="2021-03" db="EMBL/GenBank/DDBJ databases">
        <title>Genomic Encyclopedia of Type Strains, Phase IV (KMG-IV): sequencing the most valuable type-strain genomes for metagenomic binning, comparative biology and taxonomic classification.</title>
        <authorList>
            <person name="Goeker M."/>
        </authorList>
    </citation>
    <scope>NUCLEOTIDE SEQUENCE [LARGE SCALE GENOMIC DNA]</scope>
    <source>
        <strain evidence="1 2">DSM 26048</strain>
    </source>
</reference>
<dbReference type="Proteomes" id="UP001519287">
    <property type="component" value="Unassembled WGS sequence"/>
</dbReference>
<organism evidence="1 2">
    <name type="scientific">Paenibacillus eucommiae</name>
    <dbReference type="NCBI Taxonomy" id="1355755"/>
    <lineage>
        <taxon>Bacteria</taxon>
        <taxon>Bacillati</taxon>
        <taxon>Bacillota</taxon>
        <taxon>Bacilli</taxon>
        <taxon>Bacillales</taxon>
        <taxon>Paenibacillaceae</taxon>
        <taxon>Paenibacillus</taxon>
    </lineage>
</organism>
<comment type="caution">
    <text evidence="1">The sequence shown here is derived from an EMBL/GenBank/DDBJ whole genome shotgun (WGS) entry which is preliminary data.</text>
</comment>